<dbReference type="EMBL" id="WNKT01000017">
    <property type="protein sequence ID" value="MTW21331.1"/>
    <property type="molecule type" value="Genomic_DNA"/>
</dbReference>
<dbReference type="Pfam" id="PF02579">
    <property type="entry name" value="Nitro_FeMo-Co"/>
    <property type="match status" value="1"/>
</dbReference>
<protein>
    <submittedName>
        <fullName evidence="3">Dinitrogenase iron-molybdenum cofactor biosynthesis protein</fullName>
    </submittedName>
</protein>
<sequence>MKLALSMAGDTLDAAFDARFGRAPFFVLVDSESGEWTRLPNPALEADGGAGVRAAQFLAAQGAEVVVSGAYGPKAWTTLHAAGLRALLAPEGQNALIGRQLLDQFRAGTLREAEAASHDGHHGG</sequence>
<organism evidence="3 4">
    <name type="scientific">Allochromatium palmeri</name>
    <dbReference type="NCBI Taxonomy" id="231048"/>
    <lineage>
        <taxon>Bacteria</taxon>
        <taxon>Pseudomonadati</taxon>
        <taxon>Pseudomonadota</taxon>
        <taxon>Gammaproteobacteria</taxon>
        <taxon>Chromatiales</taxon>
        <taxon>Chromatiaceae</taxon>
        <taxon>Allochromatium</taxon>
    </lineage>
</organism>
<dbReference type="Proteomes" id="UP000434044">
    <property type="component" value="Unassembled WGS sequence"/>
</dbReference>
<evidence type="ECO:0000313" key="4">
    <source>
        <dbReference type="Proteomes" id="UP000434044"/>
    </source>
</evidence>
<proteinExistence type="predicted"/>
<dbReference type="InterPro" id="IPR036105">
    <property type="entry name" value="DiNase_FeMo-co_biosyn_sf"/>
</dbReference>
<dbReference type="RefSeq" id="WP_155449920.1">
    <property type="nucleotide sequence ID" value="NZ_WNKT01000017.1"/>
</dbReference>
<evidence type="ECO:0000256" key="1">
    <source>
        <dbReference type="ARBA" id="ARBA00023231"/>
    </source>
</evidence>
<name>A0A6N8ECN3_9GAMM</name>
<accession>A0A6N8ECN3</accession>
<keyword evidence="1" id="KW-0535">Nitrogen fixation</keyword>
<dbReference type="PANTHER" id="PTHR42983">
    <property type="entry name" value="DINITROGENASE IRON-MOLYBDENUM COFACTOR PROTEIN-RELATED"/>
    <property type="match status" value="1"/>
</dbReference>
<feature type="domain" description="Dinitrogenase iron-molybdenum cofactor biosynthesis" evidence="2">
    <location>
        <begin position="14"/>
        <end position="92"/>
    </location>
</feature>
<dbReference type="OrthoDB" id="9807451at2"/>
<dbReference type="CDD" id="cd00851">
    <property type="entry name" value="MTH1175"/>
    <property type="match status" value="1"/>
</dbReference>
<dbReference type="AlphaFoldDB" id="A0A6N8ECN3"/>
<gene>
    <name evidence="3" type="ORF">GJ668_09480</name>
</gene>
<dbReference type="SUPFAM" id="SSF53146">
    <property type="entry name" value="Nitrogenase accessory factor-like"/>
    <property type="match status" value="1"/>
</dbReference>
<keyword evidence="4" id="KW-1185">Reference proteome</keyword>
<dbReference type="Gene3D" id="3.30.420.130">
    <property type="entry name" value="Dinitrogenase iron-molybdenum cofactor biosynthesis domain"/>
    <property type="match status" value="1"/>
</dbReference>
<comment type="caution">
    <text evidence="3">The sequence shown here is derived from an EMBL/GenBank/DDBJ whole genome shotgun (WGS) entry which is preliminary data.</text>
</comment>
<dbReference type="InterPro" id="IPR003731">
    <property type="entry name" value="Di-Nase_FeMo-co_biosynth"/>
</dbReference>
<dbReference type="InterPro" id="IPR033913">
    <property type="entry name" value="MTH1175_dom"/>
</dbReference>
<reference evidence="3 4" key="1">
    <citation type="submission" date="2019-11" db="EMBL/GenBank/DDBJ databases">
        <title>Whole-genome sequence of the anaerobic purple sulfur bacterium Allochromatium palmeri DSM 15591.</title>
        <authorList>
            <person name="Kyndt J.A."/>
            <person name="Meyer T.E."/>
        </authorList>
    </citation>
    <scope>NUCLEOTIDE SEQUENCE [LARGE SCALE GENOMIC DNA]</scope>
    <source>
        <strain evidence="3 4">DSM 15591</strain>
    </source>
</reference>
<dbReference type="PANTHER" id="PTHR42983:SF1">
    <property type="entry name" value="IRON-MOLYBDENUM PROTEIN"/>
    <property type="match status" value="1"/>
</dbReference>
<evidence type="ECO:0000313" key="3">
    <source>
        <dbReference type="EMBL" id="MTW21331.1"/>
    </source>
</evidence>
<evidence type="ECO:0000259" key="2">
    <source>
        <dbReference type="Pfam" id="PF02579"/>
    </source>
</evidence>